<comment type="caution">
    <text evidence="1">The sequence shown here is derived from an EMBL/GenBank/DDBJ whole genome shotgun (WGS) entry which is preliminary data.</text>
</comment>
<dbReference type="AlphaFoldDB" id="A0AAQ4EW45"/>
<accession>A0AAQ4EW45</accession>
<keyword evidence="2" id="KW-1185">Reference proteome</keyword>
<proteinExistence type="predicted"/>
<reference evidence="1 2" key="1">
    <citation type="journal article" date="2023" name="Arcadia Sci">
        <title>De novo assembly of a long-read Amblyomma americanum tick genome.</title>
        <authorList>
            <person name="Chou S."/>
            <person name="Poskanzer K.E."/>
            <person name="Rollins M."/>
            <person name="Thuy-Boun P.S."/>
        </authorList>
    </citation>
    <scope>NUCLEOTIDE SEQUENCE [LARGE SCALE GENOMIC DNA]</scope>
    <source>
        <strain evidence="1">F_SG_1</strain>
        <tissue evidence="1">Salivary glands</tissue>
    </source>
</reference>
<organism evidence="1 2">
    <name type="scientific">Amblyomma americanum</name>
    <name type="common">Lone star tick</name>
    <dbReference type="NCBI Taxonomy" id="6943"/>
    <lineage>
        <taxon>Eukaryota</taxon>
        <taxon>Metazoa</taxon>
        <taxon>Ecdysozoa</taxon>
        <taxon>Arthropoda</taxon>
        <taxon>Chelicerata</taxon>
        <taxon>Arachnida</taxon>
        <taxon>Acari</taxon>
        <taxon>Parasitiformes</taxon>
        <taxon>Ixodida</taxon>
        <taxon>Ixodoidea</taxon>
        <taxon>Ixodidae</taxon>
        <taxon>Amblyomminae</taxon>
        <taxon>Amblyomma</taxon>
    </lineage>
</organism>
<name>A0AAQ4EW45_AMBAM</name>
<dbReference type="EMBL" id="JARKHS020010480">
    <property type="protein sequence ID" value="KAK8778683.1"/>
    <property type="molecule type" value="Genomic_DNA"/>
</dbReference>
<sequence>MQPKNIASFLWRTIYIQAVRRHYVYTALELLYVALLSRNFYRDTAPAPLNAEPDERPAEDVLMPHPPALVLFGPNTSYNERLLRSMVADLKALQPKPGHPPENPSGATDEDTLFLAANHTDEFLTNCSREGDTSGKPDAISQKPAAKLCVAFDQETGTQPPSVRYTLFMPTTPGTTGKMLRLFPLGGSESLDPRLEEATKLQYAIDRTHLRMQHEAFRSQEKKLNMTIQAMPYWVFSGFDTSYRPSLFYDIFFAFLIPLVRRINAIEQEFSSGLAVSTEQGIVYDYEVCPERNSLYSLVSGAQVL</sequence>
<evidence type="ECO:0000313" key="2">
    <source>
        <dbReference type="Proteomes" id="UP001321473"/>
    </source>
</evidence>
<dbReference type="Proteomes" id="UP001321473">
    <property type="component" value="Unassembled WGS sequence"/>
</dbReference>
<gene>
    <name evidence="1" type="ORF">V5799_019976</name>
</gene>
<protein>
    <submittedName>
        <fullName evidence="1">Uncharacterized protein</fullName>
    </submittedName>
</protein>
<evidence type="ECO:0000313" key="1">
    <source>
        <dbReference type="EMBL" id="KAK8778683.1"/>
    </source>
</evidence>